<reference evidence="3" key="1">
    <citation type="journal article" date="2005" name="Nature">
        <title>Sequencing of Aspergillus nidulans and comparative analysis with A. fumigatus and A. oryzae.</title>
        <authorList>
            <person name="Galagan J.E."/>
            <person name="Calvo S.E."/>
            <person name="Cuomo C."/>
            <person name="Ma L.J."/>
            <person name="Wortman J.R."/>
            <person name="Batzoglou S."/>
            <person name="Lee S.I."/>
            <person name="Basturkmen M."/>
            <person name="Spevak C.C."/>
            <person name="Clutterbuck J."/>
            <person name="Kapitonov V."/>
            <person name="Jurka J."/>
            <person name="Scazzocchio C."/>
            <person name="Farman M."/>
            <person name="Butler J."/>
            <person name="Purcell S."/>
            <person name="Harris S."/>
            <person name="Braus G.H."/>
            <person name="Draht O."/>
            <person name="Busch S."/>
            <person name="D'Enfert C."/>
            <person name="Bouchier C."/>
            <person name="Goldman G.H."/>
            <person name="Bell-Pedersen D."/>
            <person name="Griffiths-Jones S."/>
            <person name="Doonan J.H."/>
            <person name="Yu J."/>
            <person name="Vienken K."/>
            <person name="Pain A."/>
            <person name="Freitag M."/>
            <person name="Selker E.U."/>
            <person name="Archer D.B."/>
            <person name="Penalva M.A."/>
            <person name="Oakley B.R."/>
            <person name="Momany M."/>
            <person name="Tanaka T."/>
            <person name="Kumagai T."/>
            <person name="Asai K."/>
            <person name="Machida M."/>
            <person name="Nierman W.C."/>
            <person name="Denning D.W."/>
            <person name="Caddick M."/>
            <person name="Hynes M."/>
            <person name="Paoletti M."/>
            <person name="Fischer R."/>
            <person name="Miller B."/>
            <person name="Dyer P."/>
            <person name="Sachs M.S."/>
            <person name="Osmani S.A."/>
            <person name="Birren B.W."/>
        </authorList>
    </citation>
    <scope>NUCLEOTIDE SEQUENCE [LARGE SCALE GENOMIC DNA]</scope>
    <source>
        <strain evidence="3">FGSC A4 / ATCC 38163 / CBS 112.46 / NRRL 194 / M139</strain>
    </source>
</reference>
<proteinExistence type="predicted"/>
<dbReference type="OMA" id="ASNWVEF"/>
<accession>C8VH22</accession>
<dbReference type="HOGENOM" id="CLU_036200_1_0_1"/>
<evidence type="ECO:0000313" key="3">
    <source>
        <dbReference type="Proteomes" id="UP000000560"/>
    </source>
</evidence>
<accession>Q5AQC9</accession>
<name>Q5AQC9_EMENI</name>
<protein>
    <submittedName>
        <fullName evidence="2">Uncharacterized protein</fullName>
    </submittedName>
</protein>
<gene>
    <name evidence="2" type="ORF">ANIA_09501</name>
</gene>
<evidence type="ECO:0000256" key="1">
    <source>
        <dbReference type="SAM" id="MobiDB-lite"/>
    </source>
</evidence>
<dbReference type="GeneID" id="3684100"/>
<dbReference type="KEGG" id="ani:ANIA_09501"/>
<dbReference type="Proteomes" id="UP000000560">
    <property type="component" value="Chromosome V"/>
</dbReference>
<reference evidence="3" key="2">
    <citation type="journal article" date="2009" name="Fungal Genet. Biol.">
        <title>The 2008 update of the Aspergillus nidulans genome annotation: a community effort.</title>
        <authorList>
            <person name="Wortman J.R."/>
            <person name="Gilsenan J.M."/>
            <person name="Joardar V."/>
            <person name="Deegan J."/>
            <person name="Clutterbuck J."/>
            <person name="Andersen M.R."/>
            <person name="Archer D."/>
            <person name="Bencina M."/>
            <person name="Braus G."/>
            <person name="Coutinho P."/>
            <person name="von Dohren H."/>
            <person name="Doonan J."/>
            <person name="Driessen A.J."/>
            <person name="Durek P."/>
            <person name="Espeso E."/>
            <person name="Fekete E."/>
            <person name="Flipphi M."/>
            <person name="Estrada C.G."/>
            <person name="Geysens S."/>
            <person name="Goldman G."/>
            <person name="de Groot P.W."/>
            <person name="Hansen K."/>
            <person name="Harris S.D."/>
            <person name="Heinekamp T."/>
            <person name="Helmstaedt K."/>
            <person name="Henrissat B."/>
            <person name="Hofmann G."/>
            <person name="Homan T."/>
            <person name="Horio T."/>
            <person name="Horiuchi H."/>
            <person name="James S."/>
            <person name="Jones M."/>
            <person name="Karaffa L."/>
            <person name="Karanyi Z."/>
            <person name="Kato M."/>
            <person name="Keller N."/>
            <person name="Kelly D.E."/>
            <person name="Kiel J.A."/>
            <person name="Kim J.M."/>
            <person name="van der Klei I.J."/>
            <person name="Klis F.M."/>
            <person name="Kovalchuk A."/>
            <person name="Krasevec N."/>
            <person name="Kubicek C.P."/>
            <person name="Liu B."/>
            <person name="Maccabe A."/>
            <person name="Meyer V."/>
            <person name="Mirabito P."/>
            <person name="Miskei M."/>
            <person name="Mos M."/>
            <person name="Mullins J."/>
            <person name="Nelson D.R."/>
            <person name="Nielsen J."/>
            <person name="Oakley B.R."/>
            <person name="Osmani S.A."/>
            <person name="Pakula T."/>
            <person name="Paszewski A."/>
            <person name="Paulsen I."/>
            <person name="Pilsyk S."/>
            <person name="Pocsi I."/>
            <person name="Punt P.J."/>
            <person name="Ram A.F."/>
            <person name="Ren Q."/>
            <person name="Robellet X."/>
            <person name="Robson G."/>
            <person name="Seiboth B."/>
            <person name="van Solingen P."/>
            <person name="Specht T."/>
            <person name="Sun J."/>
            <person name="Taheri-Talesh N."/>
            <person name="Takeshita N."/>
            <person name="Ussery D."/>
            <person name="vanKuyk P.A."/>
            <person name="Visser H."/>
            <person name="van de Vondervoort P.J."/>
            <person name="de Vries R.P."/>
            <person name="Walton J."/>
            <person name="Xiang X."/>
            <person name="Xiong Y."/>
            <person name="Zeng A.P."/>
            <person name="Brandt B.W."/>
            <person name="Cornell M.J."/>
            <person name="van den Hondel C.A."/>
            <person name="Visser J."/>
            <person name="Oliver S.G."/>
            <person name="Turner G."/>
        </authorList>
    </citation>
    <scope>GENOME REANNOTATION</scope>
    <source>
        <strain evidence="3">FGSC A4 / ATCC 38163 / CBS 112.46 / NRRL 194 / M139</strain>
    </source>
</reference>
<dbReference type="VEuPathDB" id="FungiDB:AN9501"/>
<evidence type="ECO:0000313" key="2">
    <source>
        <dbReference type="EMBL" id="CBF82213.1"/>
    </source>
</evidence>
<dbReference type="AlphaFoldDB" id="Q5AQC9"/>
<dbReference type="EMBL" id="BN001305">
    <property type="protein sequence ID" value="CBF82213.1"/>
    <property type="molecule type" value="Genomic_DNA"/>
</dbReference>
<sequence length="434" mass="47567">MKISPHYVARLGISMDSAPHQQPTLALTEPEQAPRLTVSLNGWKKLSAKVANWPSNAIAITIKREPDGSDRPCVFRWNPASAPLILRLLSNNGEMQEAPVTAPTPQGPTLEHDSPLGPFSANSKDTIELWPAAETAIYTTLPERYGPLLDVGGLYEVVLAWGGCDIAHWAWGTMLDHLVQGQDLFALEPPVTRIPLTLTVSPGARFSFTALTPHWRPELAHQNKTPRPPLIDPSARLSGAPVLTITLSVGDGKITGREWDVELKLMTKVTYHGVLGNPTPSPIIFFANATIIYESHFLLDRRRGEASWERCQPVFPCGVGVYPIDVPRGFTHAHPSSFVSLHPGESWEATMEACDGDPWEFPPDVAIGDIFRLQHRGCVVGWWNWGGSEDLAAALTSFPSINETLVAYPKDIGGRPKLVVPASDAIELVYEEQD</sequence>
<keyword evidence="3" id="KW-1185">Reference proteome</keyword>
<organism evidence="2 3">
    <name type="scientific">Emericella nidulans (strain FGSC A4 / ATCC 38163 / CBS 112.46 / NRRL 194 / M139)</name>
    <name type="common">Aspergillus nidulans</name>
    <dbReference type="NCBI Taxonomy" id="227321"/>
    <lineage>
        <taxon>Eukaryota</taxon>
        <taxon>Fungi</taxon>
        <taxon>Dikarya</taxon>
        <taxon>Ascomycota</taxon>
        <taxon>Pezizomycotina</taxon>
        <taxon>Eurotiomycetes</taxon>
        <taxon>Eurotiomycetidae</taxon>
        <taxon>Eurotiales</taxon>
        <taxon>Aspergillaceae</taxon>
        <taxon>Aspergillus</taxon>
        <taxon>Aspergillus subgen. Nidulantes</taxon>
    </lineage>
</organism>
<dbReference type="OrthoDB" id="4323953at2759"/>
<feature type="region of interest" description="Disordered" evidence="1">
    <location>
        <begin position="96"/>
        <end position="118"/>
    </location>
</feature>
<dbReference type="RefSeq" id="XP_868883.1">
    <property type="nucleotide sequence ID" value="XM_863790.1"/>
</dbReference>
<dbReference type="InParanoid" id="Q5AQC9"/>